<keyword evidence="2" id="KW-1185">Reference proteome</keyword>
<dbReference type="AlphaFoldDB" id="A0AA50KM53"/>
<organism evidence="1 2">
    <name type="scientific">Oceanimonas pelagia</name>
    <dbReference type="NCBI Taxonomy" id="3028314"/>
    <lineage>
        <taxon>Bacteria</taxon>
        <taxon>Pseudomonadati</taxon>
        <taxon>Pseudomonadota</taxon>
        <taxon>Gammaproteobacteria</taxon>
        <taxon>Aeromonadales</taxon>
        <taxon>Aeromonadaceae</taxon>
        <taxon>Oceanimonas</taxon>
    </lineage>
</organism>
<accession>A0AA50KM53</accession>
<dbReference type="EMBL" id="CP118224">
    <property type="protein sequence ID" value="WMC10094.1"/>
    <property type="molecule type" value="Genomic_DNA"/>
</dbReference>
<name>A0AA50KM53_9GAMM</name>
<dbReference type="RefSeq" id="WP_306761301.1">
    <property type="nucleotide sequence ID" value="NZ_CP118224.1"/>
</dbReference>
<gene>
    <name evidence="1" type="ORF">PU634_13490</name>
</gene>
<protein>
    <submittedName>
        <fullName evidence="1">Uncharacterized protein</fullName>
    </submittedName>
</protein>
<reference evidence="1 2" key="1">
    <citation type="submission" date="2023-02" db="EMBL/GenBank/DDBJ databases">
        <title>Complete genome sequence of a novel bacterium Oceanimonas sp. NTOU-MSR1 isolated from marine coast sediment.</title>
        <authorList>
            <person name="Yang H.-T."/>
            <person name="Chen Y.-L."/>
            <person name="Ho Y.-N."/>
        </authorList>
    </citation>
    <scope>NUCLEOTIDE SEQUENCE [LARGE SCALE GENOMIC DNA]</scope>
    <source>
        <strain evidence="1 2">NTOU-MSR1</strain>
    </source>
</reference>
<evidence type="ECO:0000313" key="2">
    <source>
        <dbReference type="Proteomes" id="UP001223802"/>
    </source>
</evidence>
<dbReference type="Proteomes" id="UP001223802">
    <property type="component" value="Chromosome"/>
</dbReference>
<dbReference type="KEGG" id="ope:PU634_13490"/>
<proteinExistence type="predicted"/>
<sequence>MAIPVEMLNLIVPIHLIEQHYPGGWEQCRRDHQDCPSAWHDEQLFRLGAMNGMDMMLMLEHWKELGFKAHFGCGKPSRWRELCIVDIRGPTLPCNWITVDLKARTASFKPDTAAGHSPNHRITTMNNPEAERISRLLFDADPMHTCCRQNDCIDEYDAIAADIIHGLAQGKPLKQAIKQALTHAFGKELATRSAVQRTLTRPAGIG</sequence>
<evidence type="ECO:0000313" key="1">
    <source>
        <dbReference type="EMBL" id="WMC10094.1"/>
    </source>
</evidence>